<dbReference type="InterPro" id="IPR039329">
    <property type="entry name" value="SIAE"/>
</dbReference>
<comment type="caution">
    <text evidence="3">The sequence shown here is derived from an EMBL/GenBank/DDBJ whole genome shotgun (WGS) entry which is preliminary data.</text>
</comment>
<dbReference type="PANTHER" id="PTHR22901:SF0">
    <property type="entry name" value="SIALATE O-ACETYLESTERASE"/>
    <property type="match status" value="1"/>
</dbReference>
<reference evidence="4" key="1">
    <citation type="submission" date="2017-08" db="EMBL/GenBank/DDBJ databases">
        <title>Draft genome sequence of Lactococcus sp. strain Rs-Y01, isolated from the gut of the lower termite Reticulitermes speratus.</title>
        <authorList>
            <person name="Ohkuma M."/>
            <person name="Yuki M."/>
        </authorList>
    </citation>
    <scope>NUCLEOTIDE SEQUENCE [LARGE SCALE GENOMIC DNA]</scope>
    <source>
        <strain evidence="4">Rs-Y01</strain>
    </source>
</reference>
<dbReference type="PANTHER" id="PTHR22901">
    <property type="entry name" value="SIALATE O-ACETYLESTERASE"/>
    <property type="match status" value="1"/>
</dbReference>
<dbReference type="EMBL" id="BEDT01000001">
    <property type="protein sequence ID" value="GAX46439.1"/>
    <property type="molecule type" value="Genomic_DNA"/>
</dbReference>
<dbReference type="InterPro" id="IPR005181">
    <property type="entry name" value="SASA"/>
</dbReference>
<dbReference type="RefSeq" id="WP_094783534.1">
    <property type="nucleotide sequence ID" value="NZ_BEDT01000001.1"/>
</dbReference>
<dbReference type="SUPFAM" id="SSF52266">
    <property type="entry name" value="SGNH hydrolase"/>
    <property type="match status" value="1"/>
</dbReference>
<dbReference type="Gene3D" id="3.40.50.1110">
    <property type="entry name" value="SGNH hydrolase"/>
    <property type="match status" value="1"/>
</dbReference>
<dbReference type="InterPro" id="IPR036514">
    <property type="entry name" value="SGNH_hydro_sf"/>
</dbReference>
<sequence length="554" mass="62477">MTQLGRGTNVGQVSRFYRVKSQKVFERTKLANAPAWTERQRRSSFKILQSKIAERKIIVLRLNPLITKGVVLQAEEPVLISGTTQSNISVSLSFGDEQYQTQADETGKFLFELPAHAYGISGELEVITEKEDTLIISDVKFGEVFLLGGQSNIEFKMSQEKHFETVHDAKDFGQYDISYVIVPQVDYLDENGVTKPDDAKWQGWLPVNRESLAELSAVGYYAAIEWAKNHPDVPVGLVACNKGGTSVTTWLDEESLKASPLAQKYVVEPYQAALLGKTAADFDRLASDYRETAETYYALREKWVREHPELTLGEIKEVIGGSPWPPPSTPQIFTRPSGVYHTMFEGITPYTFKAVLWYQGEEDSRYPDMYAETLPILLKTWRRDLKSPDLPFYIVQLPIFDETPLKSWAGIRQAQLEIALADAHSHLIVTADTGDKDDVHPTDKSEVGKRIGEIINNKYYDNSPYAFISEHGAEHLILTIKNAETVVLKNYPVVISIDDRETSAKVKGNQLIINLKPDAKVVRYGWQNAPELSLFNEVGYPVSPFEFILSKEVE</sequence>
<name>A0A224WVK0_9LACT</name>
<protein>
    <recommendedName>
        <fullName evidence="2">Sialate O-acetylesterase domain-containing protein</fullName>
    </recommendedName>
</protein>
<proteinExistence type="predicted"/>
<dbReference type="AlphaFoldDB" id="A0A224WVK0"/>
<feature type="domain" description="Sialate O-acetylesterase" evidence="2">
    <location>
        <begin position="351"/>
        <end position="452"/>
    </location>
</feature>
<evidence type="ECO:0000313" key="3">
    <source>
        <dbReference type="EMBL" id="GAX46439.1"/>
    </source>
</evidence>
<organism evidence="3 4">
    <name type="scientific">Pseudolactococcus reticulitermitis</name>
    <dbReference type="NCBI Taxonomy" id="2025039"/>
    <lineage>
        <taxon>Bacteria</taxon>
        <taxon>Bacillati</taxon>
        <taxon>Bacillota</taxon>
        <taxon>Bacilli</taxon>
        <taxon>Lactobacillales</taxon>
        <taxon>Streptococcaceae</taxon>
        <taxon>Pseudolactococcus</taxon>
    </lineage>
</organism>
<evidence type="ECO:0000259" key="2">
    <source>
        <dbReference type="Pfam" id="PF03629"/>
    </source>
</evidence>
<accession>A0A224WVK0</accession>
<evidence type="ECO:0000256" key="1">
    <source>
        <dbReference type="ARBA" id="ARBA00022801"/>
    </source>
</evidence>
<dbReference type="GO" id="GO:0001681">
    <property type="term" value="F:sialate O-acetylesterase activity"/>
    <property type="evidence" value="ECO:0007669"/>
    <property type="project" value="InterPro"/>
</dbReference>
<evidence type="ECO:0000313" key="4">
    <source>
        <dbReference type="Proteomes" id="UP000218689"/>
    </source>
</evidence>
<keyword evidence="1" id="KW-0378">Hydrolase</keyword>
<dbReference type="Proteomes" id="UP000218689">
    <property type="component" value="Unassembled WGS sequence"/>
</dbReference>
<gene>
    <name evidence="3" type="ORF">RsY01_18</name>
</gene>
<dbReference type="OrthoDB" id="9795554at2"/>
<dbReference type="Pfam" id="PF03629">
    <property type="entry name" value="SASA"/>
    <property type="match status" value="1"/>
</dbReference>
<dbReference type="GO" id="GO:0005975">
    <property type="term" value="P:carbohydrate metabolic process"/>
    <property type="evidence" value="ECO:0007669"/>
    <property type="project" value="TreeGrafter"/>
</dbReference>
<keyword evidence="4" id="KW-1185">Reference proteome</keyword>